<dbReference type="AlphaFoldDB" id="A0A4P9XRL9"/>
<feature type="non-terminal residue" evidence="10">
    <location>
        <position position="1"/>
    </location>
</feature>
<dbReference type="InterPro" id="IPR038459">
    <property type="entry name" value="MT_TRM10-typ_sf"/>
</dbReference>
<keyword evidence="4 10" id="KW-0808">Transferase</keyword>
<evidence type="ECO:0000256" key="8">
    <source>
        <dbReference type="ARBA" id="ARBA00048434"/>
    </source>
</evidence>
<dbReference type="Gene3D" id="3.40.1280.30">
    <property type="match status" value="1"/>
</dbReference>
<evidence type="ECO:0000259" key="9">
    <source>
        <dbReference type="PROSITE" id="PS51675"/>
    </source>
</evidence>
<accession>A0A4P9XRL9</accession>
<dbReference type="EC" id="2.1.1.221" evidence="1"/>
<dbReference type="PROSITE" id="PS51675">
    <property type="entry name" value="SAM_MT_TRM10"/>
    <property type="match status" value="1"/>
</dbReference>
<dbReference type="InterPro" id="IPR028564">
    <property type="entry name" value="MT_TRM10-typ"/>
</dbReference>
<feature type="non-terminal residue" evidence="10">
    <location>
        <position position="177"/>
    </location>
</feature>
<evidence type="ECO:0000256" key="5">
    <source>
        <dbReference type="ARBA" id="ARBA00022691"/>
    </source>
</evidence>
<evidence type="ECO:0000256" key="3">
    <source>
        <dbReference type="ARBA" id="ARBA00022603"/>
    </source>
</evidence>
<dbReference type="GO" id="GO:0052905">
    <property type="term" value="F:tRNA (guanosine(9)-N1)-methyltransferase activity"/>
    <property type="evidence" value="ECO:0007669"/>
    <property type="project" value="UniProtKB-EC"/>
</dbReference>
<sequence>VTLVLDCAYDDLMMDKEVISLCSQIGRCYAAMRSAACPPAGGLVMSSYGGRLADQIQQRLKTADRWRDVRWETASYDTLFSHDKLVYLSADAETEVTALEPDKVYVIGGLVDKNRHKSLTHQRAVALGVTTARLPIDAYVRMTQRRVLTVNHVVEILLKWGQHRDWQQAFLDVIPAR</sequence>
<evidence type="ECO:0000313" key="11">
    <source>
        <dbReference type="Proteomes" id="UP000271241"/>
    </source>
</evidence>
<organism evidence="10 11">
    <name type="scientific">Thamnocephalis sphaerospora</name>
    <dbReference type="NCBI Taxonomy" id="78915"/>
    <lineage>
        <taxon>Eukaryota</taxon>
        <taxon>Fungi</taxon>
        <taxon>Fungi incertae sedis</taxon>
        <taxon>Zoopagomycota</taxon>
        <taxon>Zoopagomycotina</taxon>
        <taxon>Zoopagomycetes</taxon>
        <taxon>Zoopagales</taxon>
        <taxon>Sigmoideomycetaceae</taxon>
        <taxon>Thamnocephalis</taxon>
    </lineage>
</organism>
<dbReference type="PANTHER" id="PTHR13563:SF13">
    <property type="entry name" value="TRNA METHYLTRANSFERASE 10 HOMOLOG A"/>
    <property type="match status" value="1"/>
</dbReference>
<feature type="domain" description="SAM-dependent MTase TRM10-type" evidence="9">
    <location>
        <begin position="1"/>
        <end position="177"/>
    </location>
</feature>
<dbReference type="PANTHER" id="PTHR13563">
    <property type="entry name" value="TRNA (GUANINE-9-) METHYLTRANSFERASE"/>
    <property type="match status" value="1"/>
</dbReference>
<evidence type="ECO:0000256" key="6">
    <source>
        <dbReference type="ARBA" id="ARBA00031792"/>
    </source>
</evidence>
<evidence type="ECO:0000256" key="1">
    <source>
        <dbReference type="ARBA" id="ARBA00012797"/>
    </source>
</evidence>
<name>A0A4P9XRL9_9FUNG</name>
<dbReference type="GO" id="GO:0002939">
    <property type="term" value="P:tRNA N1-guanine methylation"/>
    <property type="evidence" value="ECO:0007669"/>
    <property type="project" value="TreeGrafter"/>
</dbReference>
<protein>
    <recommendedName>
        <fullName evidence="2">tRNA (guanine(9)-N1)-methyltransferase</fullName>
        <ecNumber evidence="1">2.1.1.221</ecNumber>
    </recommendedName>
    <alternativeName>
        <fullName evidence="7">tRNA methyltransferase 10</fullName>
    </alternativeName>
    <alternativeName>
        <fullName evidence="6">tRNA(m1G9)-methyltransferase</fullName>
    </alternativeName>
</protein>
<keyword evidence="5" id="KW-0949">S-adenosyl-L-methionine</keyword>
<evidence type="ECO:0000256" key="2">
    <source>
        <dbReference type="ARBA" id="ARBA00020451"/>
    </source>
</evidence>
<reference evidence="11" key="1">
    <citation type="journal article" date="2018" name="Nat. Microbiol.">
        <title>Leveraging single-cell genomics to expand the fungal tree of life.</title>
        <authorList>
            <person name="Ahrendt S.R."/>
            <person name="Quandt C.A."/>
            <person name="Ciobanu D."/>
            <person name="Clum A."/>
            <person name="Salamov A."/>
            <person name="Andreopoulos B."/>
            <person name="Cheng J.F."/>
            <person name="Woyke T."/>
            <person name="Pelin A."/>
            <person name="Henrissat B."/>
            <person name="Reynolds N.K."/>
            <person name="Benny G.L."/>
            <person name="Smith M.E."/>
            <person name="James T.Y."/>
            <person name="Grigoriev I.V."/>
        </authorList>
    </citation>
    <scope>NUCLEOTIDE SEQUENCE [LARGE SCALE GENOMIC DNA]</scope>
    <source>
        <strain evidence="11">RSA 1356</strain>
    </source>
</reference>
<dbReference type="InterPro" id="IPR007356">
    <property type="entry name" value="tRNA_m1G_MeTrfase_euk"/>
</dbReference>
<dbReference type="OrthoDB" id="278300at2759"/>
<dbReference type="GO" id="GO:0000049">
    <property type="term" value="F:tRNA binding"/>
    <property type="evidence" value="ECO:0007669"/>
    <property type="project" value="TreeGrafter"/>
</dbReference>
<dbReference type="CDD" id="cd18089">
    <property type="entry name" value="SPOUT_Trm10-like"/>
    <property type="match status" value="1"/>
</dbReference>
<proteinExistence type="predicted"/>
<dbReference type="EMBL" id="KZ992574">
    <property type="protein sequence ID" value="RKP08736.1"/>
    <property type="molecule type" value="Genomic_DNA"/>
</dbReference>
<dbReference type="STRING" id="78915.A0A4P9XRL9"/>
<dbReference type="GO" id="GO:0005634">
    <property type="term" value="C:nucleus"/>
    <property type="evidence" value="ECO:0007669"/>
    <property type="project" value="TreeGrafter"/>
</dbReference>
<evidence type="ECO:0000256" key="4">
    <source>
        <dbReference type="ARBA" id="ARBA00022679"/>
    </source>
</evidence>
<gene>
    <name evidence="10" type="ORF">THASP1DRAFT_10289</name>
</gene>
<evidence type="ECO:0000256" key="7">
    <source>
        <dbReference type="ARBA" id="ARBA00032166"/>
    </source>
</evidence>
<evidence type="ECO:0000313" key="10">
    <source>
        <dbReference type="EMBL" id="RKP08736.1"/>
    </source>
</evidence>
<dbReference type="Proteomes" id="UP000271241">
    <property type="component" value="Unassembled WGS sequence"/>
</dbReference>
<keyword evidence="11" id="KW-1185">Reference proteome</keyword>
<keyword evidence="3 10" id="KW-0489">Methyltransferase</keyword>
<comment type="catalytic activity">
    <reaction evidence="8">
        <text>guanosine(9) in tRNA + S-adenosyl-L-methionine = N(1)-methylguanosine(9) in tRNA + S-adenosyl-L-homocysteine + H(+)</text>
        <dbReference type="Rhea" id="RHEA:43156"/>
        <dbReference type="Rhea" id="RHEA-COMP:10367"/>
        <dbReference type="Rhea" id="RHEA-COMP:10368"/>
        <dbReference type="ChEBI" id="CHEBI:15378"/>
        <dbReference type="ChEBI" id="CHEBI:57856"/>
        <dbReference type="ChEBI" id="CHEBI:59789"/>
        <dbReference type="ChEBI" id="CHEBI:73542"/>
        <dbReference type="ChEBI" id="CHEBI:74269"/>
        <dbReference type="EC" id="2.1.1.221"/>
    </reaction>
</comment>